<dbReference type="SUPFAM" id="SSF52096">
    <property type="entry name" value="ClpP/crotonase"/>
    <property type="match status" value="1"/>
</dbReference>
<comment type="caution">
    <text evidence="2">The sequence shown here is derived from an EMBL/GenBank/DDBJ whole genome shotgun (WGS) entry which is preliminary data.</text>
</comment>
<dbReference type="NCBIfam" id="NF006699">
    <property type="entry name" value="PRK09245.1"/>
    <property type="match status" value="1"/>
</dbReference>
<dbReference type="GO" id="GO:0003824">
    <property type="term" value="F:catalytic activity"/>
    <property type="evidence" value="ECO:0007669"/>
    <property type="project" value="UniProtKB-ARBA"/>
</dbReference>
<reference evidence="2" key="1">
    <citation type="journal article" date="2014" name="Int. J. Syst. Evol. Microbiol.">
        <title>Complete genome sequence of Corynebacterium casei LMG S-19264T (=DSM 44701T), isolated from a smear-ripened cheese.</title>
        <authorList>
            <consortium name="US DOE Joint Genome Institute (JGI-PGF)"/>
            <person name="Walter F."/>
            <person name="Albersmeier A."/>
            <person name="Kalinowski J."/>
            <person name="Ruckert C."/>
        </authorList>
    </citation>
    <scope>NUCLEOTIDE SEQUENCE</scope>
    <source>
        <strain evidence="2">KCTC 32255</strain>
    </source>
</reference>
<dbReference type="Gene3D" id="1.10.12.10">
    <property type="entry name" value="Lyase 2-enoyl-coa Hydratase, Chain A, domain 2"/>
    <property type="match status" value="1"/>
</dbReference>
<dbReference type="InterPro" id="IPR029045">
    <property type="entry name" value="ClpP/crotonase-like_dom_sf"/>
</dbReference>
<dbReference type="CDD" id="cd06558">
    <property type="entry name" value="crotonase-like"/>
    <property type="match status" value="1"/>
</dbReference>
<evidence type="ECO:0000313" key="3">
    <source>
        <dbReference type="Proteomes" id="UP000648075"/>
    </source>
</evidence>
<dbReference type="PANTHER" id="PTHR43459">
    <property type="entry name" value="ENOYL-COA HYDRATASE"/>
    <property type="match status" value="1"/>
</dbReference>
<evidence type="ECO:0000256" key="1">
    <source>
        <dbReference type="ARBA" id="ARBA00005254"/>
    </source>
</evidence>
<gene>
    <name evidence="2" type="ORF">GCM10011614_01430</name>
</gene>
<dbReference type="AlphaFoldDB" id="A0A918UD43"/>
<dbReference type="Gene3D" id="3.90.226.10">
    <property type="entry name" value="2-enoyl-CoA Hydratase, Chain A, domain 1"/>
    <property type="match status" value="1"/>
</dbReference>
<proteinExistence type="inferred from homology"/>
<comment type="similarity">
    <text evidence="1">Belongs to the enoyl-CoA hydratase/isomerase family.</text>
</comment>
<name>A0A918UD43_9SPHN</name>
<accession>A0A918UD43</accession>
<dbReference type="Proteomes" id="UP000648075">
    <property type="component" value="Unassembled WGS sequence"/>
</dbReference>
<reference evidence="2" key="2">
    <citation type="submission" date="2020-09" db="EMBL/GenBank/DDBJ databases">
        <authorList>
            <person name="Sun Q."/>
            <person name="Kim S."/>
        </authorList>
    </citation>
    <scope>NUCLEOTIDE SEQUENCE</scope>
    <source>
        <strain evidence="2">KCTC 32255</strain>
    </source>
</reference>
<keyword evidence="3" id="KW-1185">Reference proteome</keyword>
<dbReference type="InterPro" id="IPR001753">
    <property type="entry name" value="Enoyl-CoA_hydra/iso"/>
</dbReference>
<dbReference type="PANTHER" id="PTHR43459:SF1">
    <property type="entry name" value="EG:BACN32G11.4 PROTEIN"/>
    <property type="match status" value="1"/>
</dbReference>
<dbReference type="InterPro" id="IPR014748">
    <property type="entry name" value="Enoyl-CoA_hydra_C"/>
</dbReference>
<protein>
    <submittedName>
        <fullName evidence="2">Enoyl-CoA hydratase</fullName>
    </submittedName>
</protein>
<sequence>MPCLDRRFKPPQPPGPAMEIHVSELVRYDNRDGIVTLTLDDPATRNAISGMPMVEAILAALARLEADDTARVAILTGAGPVFSSGGNVKAMGEAGGLNDPLPARTRRNYKRGIQRLPLAFAALEVPVIAAVNGAAIGAGCDLACMCDLRVAATSARFAESFVKLGLIAGDGGAWLLPRVIGFSRACEMALTGDAIDAQTALEWGLVSRVVEDAALPGAAQELAARIAANPPFAVRMTKRLLWEAQSASLPNVLEMAAAMQAVNHATADHKEATAAFLDRRPPSFTGD</sequence>
<dbReference type="EMBL" id="BMZA01000001">
    <property type="protein sequence ID" value="GGY90467.1"/>
    <property type="molecule type" value="Genomic_DNA"/>
</dbReference>
<dbReference type="Pfam" id="PF00378">
    <property type="entry name" value="ECH_1"/>
    <property type="match status" value="1"/>
</dbReference>
<evidence type="ECO:0000313" key="2">
    <source>
        <dbReference type="EMBL" id="GGY90467.1"/>
    </source>
</evidence>
<organism evidence="2 3">
    <name type="scientific">Novosphingobium colocasiae</name>
    <dbReference type="NCBI Taxonomy" id="1256513"/>
    <lineage>
        <taxon>Bacteria</taxon>
        <taxon>Pseudomonadati</taxon>
        <taxon>Pseudomonadota</taxon>
        <taxon>Alphaproteobacteria</taxon>
        <taxon>Sphingomonadales</taxon>
        <taxon>Sphingomonadaceae</taxon>
        <taxon>Novosphingobium</taxon>
    </lineage>
</organism>